<evidence type="ECO:0000259" key="4">
    <source>
        <dbReference type="Pfam" id="PF00248"/>
    </source>
</evidence>
<dbReference type="Pfam" id="PF00248">
    <property type="entry name" value="Aldo_ket_red"/>
    <property type="match status" value="1"/>
</dbReference>
<dbReference type="Gene3D" id="3.20.20.100">
    <property type="entry name" value="NADP-dependent oxidoreductase domain"/>
    <property type="match status" value="1"/>
</dbReference>
<dbReference type="PRINTS" id="PR01577">
    <property type="entry name" value="KCNABCHANNEL"/>
</dbReference>
<protein>
    <recommendedName>
        <fullName evidence="4">NADP-dependent oxidoreductase domain-containing protein</fullName>
    </recommendedName>
</protein>
<feature type="domain" description="NADP-dependent oxidoreductase" evidence="4">
    <location>
        <begin position="36"/>
        <end position="342"/>
    </location>
</feature>
<dbReference type="GO" id="GO:0016491">
    <property type="term" value="F:oxidoreductase activity"/>
    <property type="evidence" value="ECO:0007669"/>
    <property type="project" value="UniProtKB-KW"/>
</dbReference>
<dbReference type="PANTHER" id="PTHR43150:SF2">
    <property type="entry name" value="HYPERKINETIC, ISOFORM M"/>
    <property type="match status" value="1"/>
</dbReference>
<reference evidence="5" key="1">
    <citation type="submission" date="2021-02" db="EMBL/GenBank/DDBJ databases">
        <title>Psilocybe cubensis genome.</title>
        <authorList>
            <person name="Mckernan K.J."/>
            <person name="Crawford S."/>
            <person name="Trippe A."/>
            <person name="Kane L.T."/>
            <person name="Mclaughlin S."/>
        </authorList>
    </citation>
    <scope>NUCLEOTIDE SEQUENCE [LARGE SCALE GENOMIC DNA]</scope>
    <source>
        <strain evidence="5">MGC-MH-2018</strain>
    </source>
</reference>
<organism evidence="5">
    <name type="scientific">Psilocybe cubensis</name>
    <name type="common">Psychedelic mushroom</name>
    <name type="synonym">Stropharia cubensis</name>
    <dbReference type="NCBI Taxonomy" id="181762"/>
    <lineage>
        <taxon>Eukaryota</taxon>
        <taxon>Fungi</taxon>
        <taxon>Dikarya</taxon>
        <taxon>Basidiomycota</taxon>
        <taxon>Agaricomycotina</taxon>
        <taxon>Agaricomycetes</taxon>
        <taxon>Agaricomycetidae</taxon>
        <taxon>Agaricales</taxon>
        <taxon>Agaricineae</taxon>
        <taxon>Strophariaceae</taxon>
        <taxon>Psilocybe</taxon>
    </lineage>
</organism>
<evidence type="ECO:0000313" key="5">
    <source>
        <dbReference type="EMBL" id="KAG5173552.1"/>
    </source>
</evidence>
<evidence type="ECO:0000256" key="1">
    <source>
        <dbReference type="ARBA" id="ARBA00006515"/>
    </source>
</evidence>
<name>A0A8H8CP38_PSICU</name>
<sequence>MATPLQDWPVQREYDPKGMPFRRLGPSGLRVPVFSFGGWLTLGGSLDKDATKELIKTAFEAGINMFDTSENYANGKCEEVLGYSIRELGLRRSDLVISTKLFWGVGRKSPNDGGLTRKHIIEGTRESLARLRLTYVDIIFAHRPDPHVSMEETVRAFNYVIEQGWAFYWGTSEWGAREIEEAHHIAAKLHLIGPIAEQCQHNMLTRERPEKEYAALYKKYHMSTTVFSPLQFGVLTGKYLDGIPADSRLSTSAHELDWLFKELESPQGKQNMLKVKELMKFAQEELQTNLATLALAWVARNPNTATVILGASKSSQITDNIKALELIPKLTPEVLHKLDKILDNAPEALPSYGRPLLDRFGRI</sequence>
<dbReference type="SUPFAM" id="SSF51430">
    <property type="entry name" value="NAD(P)-linked oxidoreductase"/>
    <property type="match status" value="1"/>
</dbReference>
<comment type="caution">
    <text evidence="5">The sequence shown here is derived from an EMBL/GenBank/DDBJ whole genome shotgun (WGS) entry which is preliminary data.</text>
</comment>
<dbReference type="InterPro" id="IPR036812">
    <property type="entry name" value="NAD(P)_OxRdtase_dom_sf"/>
</dbReference>
<evidence type="ECO:0000256" key="3">
    <source>
        <dbReference type="ARBA" id="ARBA00023002"/>
    </source>
</evidence>
<proteinExistence type="inferred from homology"/>
<keyword evidence="3" id="KW-0560">Oxidoreductase</keyword>
<accession>A0A8H8CP38</accession>
<dbReference type="PANTHER" id="PTHR43150">
    <property type="entry name" value="HYPERKINETIC, ISOFORM M"/>
    <property type="match status" value="1"/>
</dbReference>
<comment type="similarity">
    <text evidence="1">Belongs to the shaker potassium channel beta subunit family.</text>
</comment>
<dbReference type="InterPro" id="IPR023210">
    <property type="entry name" value="NADP_OxRdtase_dom"/>
</dbReference>
<dbReference type="AlphaFoldDB" id="A0A8H8CP38"/>
<dbReference type="InterPro" id="IPR005399">
    <property type="entry name" value="K_chnl_volt-dep_bsu_KCNAB-rel"/>
</dbReference>
<evidence type="ECO:0000256" key="2">
    <source>
        <dbReference type="ARBA" id="ARBA00022857"/>
    </source>
</evidence>
<dbReference type="EMBL" id="JAFIQS010000001">
    <property type="protein sequence ID" value="KAG5173552.1"/>
    <property type="molecule type" value="Genomic_DNA"/>
</dbReference>
<keyword evidence="2" id="KW-0521">NADP</keyword>
<gene>
    <name evidence="5" type="ORF">JR316_000209</name>
</gene>